<proteinExistence type="predicted"/>
<evidence type="ECO:0000313" key="1">
    <source>
        <dbReference type="EMBL" id="KAJ8305627.1"/>
    </source>
</evidence>
<dbReference type="Proteomes" id="UP001217089">
    <property type="component" value="Unassembled WGS sequence"/>
</dbReference>
<gene>
    <name evidence="1" type="ORF">KUTeg_016172</name>
</gene>
<dbReference type="EMBL" id="JARBDR010000813">
    <property type="protein sequence ID" value="KAJ8305627.1"/>
    <property type="molecule type" value="Genomic_DNA"/>
</dbReference>
<name>A0ABQ9ENW5_TEGGR</name>
<protein>
    <submittedName>
        <fullName evidence="1">Uncharacterized protein</fullName>
    </submittedName>
</protein>
<organism evidence="1 2">
    <name type="scientific">Tegillarca granosa</name>
    <name type="common">Malaysian cockle</name>
    <name type="synonym">Anadara granosa</name>
    <dbReference type="NCBI Taxonomy" id="220873"/>
    <lineage>
        <taxon>Eukaryota</taxon>
        <taxon>Metazoa</taxon>
        <taxon>Spiralia</taxon>
        <taxon>Lophotrochozoa</taxon>
        <taxon>Mollusca</taxon>
        <taxon>Bivalvia</taxon>
        <taxon>Autobranchia</taxon>
        <taxon>Pteriomorphia</taxon>
        <taxon>Arcoida</taxon>
        <taxon>Arcoidea</taxon>
        <taxon>Arcidae</taxon>
        <taxon>Tegillarca</taxon>
    </lineage>
</organism>
<keyword evidence="2" id="KW-1185">Reference proteome</keyword>
<accession>A0ABQ9ENW5</accession>
<reference evidence="1 2" key="1">
    <citation type="submission" date="2022-12" db="EMBL/GenBank/DDBJ databases">
        <title>Chromosome-level genome of Tegillarca granosa.</title>
        <authorList>
            <person name="Kim J."/>
        </authorList>
    </citation>
    <scope>NUCLEOTIDE SEQUENCE [LARGE SCALE GENOMIC DNA]</scope>
    <source>
        <strain evidence="1">Teg-2019</strain>
        <tissue evidence="1">Adductor muscle</tissue>
    </source>
</reference>
<evidence type="ECO:0000313" key="2">
    <source>
        <dbReference type="Proteomes" id="UP001217089"/>
    </source>
</evidence>
<sequence length="68" mass="7984">MEEQGYVGGNQLPDTLNRDDLIALYFHVGYSVREILGFLVTRHGIAISERHIHRLLRRMHLVRRNNES</sequence>
<comment type="caution">
    <text evidence="1">The sequence shown here is derived from an EMBL/GenBank/DDBJ whole genome shotgun (WGS) entry which is preliminary data.</text>
</comment>